<gene>
    <name evidence="1" type="ORF">DesU5LDRAFT_2369</name>
</gene>
<evidence type="ECO:0000313" key="1">
    <source>
        <dbReference type="EMBL" id="EIG54033.1"/>
    </source>
</evidence>
<dbReference type="HOGENOM" id="CLU_068431_0_0_7"/>
<accession>I2Q2M7</accession>
<name>I2Q2M7_9BACT</name>
<organism evidence="1">
    <name type="scientific">Desulfovibrio sp. U5L</name>
    <dbReference type="NCBI Taxonomy" id="596152"/>
    <lineage>
        <taxon>Bacteria</taxon>
        <taxon>Pseudomonadati</taxon>
        <taxon>Thermodesulfobacteriota</taxon>
        <taxon>Desulfovibrionia</taxon>
        <taxon>Desulfovibrionales</taxon>
        <taxon>Desulfovibrionaceae</taxon>
        <taxon>Desulfovibrio</taxon>
    </lineage>
</organism>
<dbReference type="eggNOG" id="COG3979">
    <property type="taxonomic scope" value="Bacteria"/>
</dbReference>
<dbReference type="AlphaFoldDB" id="I2Q2M7"/>
<dbReference type="STRING" id="596152.DesU5LDRAFT_2369"/>
<dbReference type="OrthoDB" id="5319040at2"/>
<sequence>MLVIIPQEITDDSIIAYNIPKEEPGATDYDIDALYLSGDRAVYGNNIYQAVAGVALNGTLPWSADTSYAASQRAYVEATHKIYQANSDTKGQDPSNYSSGSSPVWTEVGTINRGVSLDDEDFWVQVGSTNYWGMFDPYTDTQTVGVPVDGGFLISAEINASKRNAVSLFNLAGDYVELTVLRSGSVLWSKTVPIIERSSKTYSDYFFGRNIKIRTSFFAQFPVYFSTTLKVKIFGSSVSKCGKLSPGYLKNVATTLNGVNLSIVDYSKVNTNEFGVTSISKGKTKKKQSIPMVIDTVQISDYYRFFEQQIPSTPCTFICDNDGSTECMTVHGIYQNFSVVVPGSDISNCSLDILGIN</sequence>
<reference evidence="1" key="1">
    <citation type="submission" date="2011-11" db="EMBL/GenBank/DDBJ databases">
        <title>Improved High-Quality Draft sequence of Desulfovibrio sp. U5L.</title>
        <authorList>
            <consortium name="US DOE Joint Genome Institute"/>
            <person name="Lucas S."/>
            <person name="Han J."/>
            <person name="Lapidus A."/>
            <person name="Cheng J.-F."/>
            <person name="Goodwin L."/>
            <person name="Pitluck S."/>
            <person name="Peters L."/>
            <person name="Ovchinnikova G."/>
            <person name="Held B."/>
            <person name="Detter J.C."/>
            <person name="Han C."/>
            <person name="Tapia R."/>
            <person name="Land M."/>
            <person name="Hauser L."/>
            <person name="Kyrpides N."/>
            <person name="Ivanova N."/>
            <person name="Pagani I."/>
            <person name="Gabster J."/>
            <person name="Walker C."/>
            <person name="Stolyar S."/>
            <person name="Stahl D."/>
            <person name="Arkin A."/>
            <person name="Dehal P."/>
            <person name="Hazen T."/>
            <person name="Woyke T."/>
        </authorList>
    </citation>
    <scope>NUCLEOTIDE SEQUENCE [LARGE SCALE GENOMIC DNA]</scope>
    <source>
        <strain evidence="1">U5L</strain>
    </source>
</reference>
<protein>
    <submittedName>
        <fullName evidence="1">Uncharacterized protein</fullName>
    </submittedName>
</protein>
<proteinExistence type="predicted"/>
<dbReference type="EMBL" id="JH600068">
    <property type="protein sequence ID" value="EIG54033.1"/>
    <property type="molecule type" value="Genomic_DNA"/>
</dbReference>